<dbReference type="Pfam" id="PF18307">
    <property type="entry name" value="Tfb2_C"/>
    <property type="match status" value="1"/>
</dbReference>
<dbReference type="Proteomes" id="UP000054279">
    <property type="component" value="Unassembled WGS sequence"/>
</dbReference>
<evidence type="ECO:0000313" key="12">
    <source>
        <dbReference type="EMBL" id="KIJ26745.1"/>
    </source>
</evidence>
<organism evidence="12 13">
    <name type="scientific">Sphaerobolus stellatus (strain SS14)</name>
    <dbReference type="NCBI Taxonomy" id="990650"/>
    <lineage>
        <taxon>Eukaryota</taxon>
        <taxon>Fungi</taxon>
        <taxon>Dikarya</taxon>
        <taxon>Basidiomycota</taxon>
        <taxon>Agaricomycotina</taxon>
        <taxon>Agaricomycetes</taxon>
        <taxon>Phallomycetidae</taxon>
        <taxon>Geastrales</taxon>
        <taxon>Sphaerobolaceae</taxon>
        <taxon>Sphaerobolus</taxon>
    </lineage>
</organism>
<keyword evidence="7" id="KW-0804">Transcription</keyword>
<evidence type="ECO:0000259" key="11">
    <source>
        <dbReference type="Pfam" id="PF18307"/>
    </source>
</evidence>
<reference evidence="12 13" key="1">
    <citation type="submission" date="2014-06" db="EMBL/GenBank/DDBJ databases">
        <title>Evolutionary Origins and Diversification of the Mycorrhizal Mutualists.</title>
        <authorList>
            <consortium name="DOE Joint Genome Institute"/>
            <consortium name="Mycorrhizal Genomics Consortium"/>
            <person name="Kohler A."/>
            <person name="Kuo A."/>
            <person name="Nagy L.G."/>
            <person name="Floudas D."/>
            <person name="Copeland A."/>
            <person name="Barry K.W."/>
            <person name="Cichocki N."/>
            <person name="Veneault-Fourrey C."/>
            <person name="LaButti K."/>
            <person name="Lindquist E.A."/>
            <person name="Lipzen A."/>
            <person name="Lundell T."/>
            <person name="Morin E."/>
            <person name="Murat C."/>
            <person name="Riley R."/>
            <person name="Ohm R."/>
            <person name="Sun H."/>
            <person name="Tunlid A."/>
            <person name="Henrissat B."/>
            <person name="Grigoriev I.V."/>
            <person name="Hibbett D.S."/>
            <person name="Martin F."/>
        </authorList>
    </citation>
    <scope>NUCLEOTIDE SEQUENCE [LARGE SCALE GENOMIC DNA]</scope>
    <source>
        <strain evidence="12 13">SS14</strain>
    </source>
</reference>
<evidence type="ECO:0000256" key="3">
    <source>
        <dbReference type="ARBA" id="ARBA00007132"/>
    </source>
</evidence>
<dbReference type="AlphaFoldDB" id="A0A0C9UN63"/>
<evidence type="ECO:0000256" key="7">
    <source>
        <dbReference type="ARBA" id="ARBA00023163"/>
    </source>
</evidence>
<dbReference type="GO" id="GO:0003690">
    <property type="term" value="F:double-stranded DNA binding"/>
    <property type="evidence" value="ECO:0007669"/>
    <property type="project" value="TreeGrafter"/>
</dbReference>
<evidence type="ECO:0000256" key="9">
    <source>
        <dbReference type="ARBA" id="ARBA00023242"/>
    </source>
</evidence>
<evidence type="ECO:0000256" key="4">
    <source>
        <dbReference type="ARBA" id="ARBA00021284"/>
    </source>
</evidence>
<evidence type="ECO:0000256" key="6">
    <source>
        <dbReference type="ARBA" id="ARBA00023015"/>
    </source>
</evidence>
<dbReference type="EMBL" id="KN837358">
    <property type="protein sequence ID" value="KIJ26745.1"/>
    <property type="molecule type" value="Genomic_DNA"/>
</dbReference>
<dbReference type="HOGENOM" id="CLU_970345_0_0_1"/>
<feature type="domain" description="Transcription factor Tfb2 C-terminal" evidence="11">
    <location>
        <begin position="213"/>
        <end position="277"/>
    </location>
</feature>
<dbReference type="PANTHER" id="PTHR13152:SF0">
    <property type="entry name" value="GENERAL TRANSCRIPTION FACTOR IIH SUBUNIT 4"/>
    <property type="match status" value="1"/>
</dbReference>
<dbReference type="GO" id="GO:0001671">
    <property type="term" value="F:ATPase activator activity"/>
    <property type="evidence" value="ECO:0007669"/>
    <property type="project" value="InterPro"/>
</dbReference>
<comment type="subcellular location">
    <subcellularLocation>
        <location evidence="2">Nucleus</location>
    </subcellularLocation>
</comment>
<keyword evidence="13" id="KW-1185">Reference proteome</keyword>
<dbReference type="GO" id="GO:0005675">
    <property type="term" value="C:transcription factor TFIIH holo complex"/>
    <property type="evidence" value="ECO:0007669"/>
    <property type="project" value="TreeGrafter"/>
</dbReference>
<keyword evidence="9" id="KW-0539">Nucleus</keyword>
<dbReference type="InterPro" id="IPR004598">
    <property type="entry name" value="TFIIH_p52/Tfb2"/>
</dbReference>
<evidence type="ECO:0000256" key="1">
    <source>
        <dbReference type="ARBA" id="ARBA00002817"/>
    </source>
</evidence>
<sequence length="287" mass="32585">MDSWVMRDRRKYFDEAVAQLSKLHILSSPSNKLTLNTTFGSASEWLYIEKVIDAFAIERWETVLHYMVSSGTGQAHVKPSKGERQMDLVEVLSFIDVELGQSTMLVDLKHHGLIYRRKVLRSRSNKPHYFDTHPSSPPLLSSPGIALNVLQSTANCCSESLNSRFPNLVVGMLARDSPKRVLANGITANQLPHTHAHPQMRKNNPLLPVTVQDQVRLWELEKIRLKSQEGYSYTAFAPQSGYVFMLKHAQNLGTVIWDNPAKRCFFGVRAGHRKTKESITKRTSKLM</sequence>
<comment type="similarity">
    <text evidence="3">Belongs to the TFB2 family.</text>
</comment>
<dbReference type="InterPro" id="IPR040662">
    <property type="entry name" value="Tfb2_C"/>
</dbReference>
<evidence type="ECO:0000256" key="10">
    <source>
        <dbReference type="ARBA" id="ARBA00033337"/>
    </source>
</evidence>
<gene>
    <name evidence="12" type="ORF">M422DRAFT_62101</name>
</gene>
<evidence type="ECO:0000256" key="5">
    <source>
        <dbReference type="ARBA" id="ARBA00022763"/>
    </source>
</evidence>
<name>A0A0C9UN63_SPHS4</name>
<evidence type="ECO:0000313" key="13">
    <source>
        <dbReference type="Proteomes" id="UP000054279"/>
    </source>
</evidence>
<evidence type="ECO:0000256" key="2">
    <source>
        <dbReference type="ARBA" id="ARBA00004123"/>
    </source>
</evidence>
<comment type="function">
    <text evidence="1">Component of the general transcription and DNA repair factor IIH (TFIIH) core complex, which is involved in general and transcription-coupled nucleotide excision repair (NER) of damaged DNA and, when complexed to TFIIK, in RNA transcription by RNA polymerase II. In NER, TFIIH acts by opening DNA around the lesion to allow the excision of the damaged oligonucleotide and its replacement by a new DNA fragment. In transcription, TFIIH has an essential role in transcription initiation. When the pre-initiation complex (PIC) has been established, TFIIH is required for promoter opening and promoter escape. Phosphorylation of the C-terminal tail (CTD) of the largest subunit of RNA polymerase II by the kinase module TFIIK controls the initiation of transcription.</text>
</comment>
<protein>
    <recommendedName>
        <fullName evidence="4">General transcription and DNA repair factor IIH subunit TFB2</fullName>
    </recommendedName>
    <alternativeName>
        <fullName evidence="10">RNA polymerase II transcription factor B subunit 2</fullName>
    </alternativeName>
</protein>
<keyword evidence="8" id="KW-0234">DNA repair</keyword>
<accession>A0A0C9UN63</accession>
<keyword evidence="5" id="KW-0227">DNA damage</keyword>
<evidence type="ECO:0000256" key="8">
    <source>
        <dbReference type="ARBA" id="ARBA00023204"/>
    </source>
</evidence>
<keyword evidence="6" id="KW-0805">Transcription regulation</keyword>
<dbReference type="GO" id="GO:0000439">
    <property type="term" value="C:transcription factor TFIIH core complex"/>
    <property type="evidence" value="ECO:0007669"/>
    <property type="project" value="InterPro"/>
</dbReference>
<dbReference type="GO" id="GO:0006289">
    <property type="term" value="P:nucleotide-excision repair"/>
    <property type="evidence" value="ECO:0007669"/>
    <property type="project" value="InterPro"/>
</dbReference>
<proteinExistence type="inferred from homology"/>
<dbReference type="PANTHER" id="PTHR13152">
    <property type="entry name" value="TFIIH, POLYPEPTIDE 4"/>
    <property type="match status" value="1"/>
</dbReference>
<dbReference type="OrthoDB" id="364513at2759"/>
<dbReference type="Gene3D" id="3.30.70.2610">
    <property type="match status" value="1"/>
</dbReference>